<sequence length="433" mass="49547">MACERIITNIYGINKSLEDSGELYCNVSWDQYSCWPATPGGTYAVIPCPGYLVGIDEASNATKYCNTNGTWAPKANYDSCVRGPVELESWGTGESHLRATRIIYNVGFALSTLALAVALIIFLYFRSLRCLRNIIHCHLIVTFILMNVIWIIMKHSLIPIRDNDHLWLCKLEVTLFKYSQGTNFFWMFVEGLYLHIIIVWTYSADKIRMWYLLVIGWGMPAAFVIAWAVVKKKLQDVNCWLPEIHDEISMYDFIFTGPILFVLFVNILFLASIIWILITKLRASHSWELRQYRKAVKATIILIPLLGITYVLFIAPPSDGQTVKTVFLYINAVLQSFQGFFVAVFYCFLNGEVRAVLKKKFNRFNDARSLSTKFTKTSVGWTRGSRSSRDFGQSIALSNGNAIVTVENRKKTENAWKNDDNEDLGEREEMLDT</sequence>
<keyword evidence="9" id="KW-1015">Disulfide bond</keyword>
<dbReference type="EMBL" id="JAEAOA010001201">
    <property type="protein sequence ID" value="KAK3587895.1"/>
    <property type="molecule type" value="Genomic_DNA"/>
</dbReference>
<reference evidence="17" key="3">
    <citation type="submission" date="2023-05" db="EMBL/GenBank/DDBJ databases">
        <authorList>
            <person name="Smith C.H."/>
        </authorList>
    </citation>
    <scope>NUCLEOTIDE SEQUENCE</scope>
    <source>
        <strain evidence="17">CHS0354</strain>
        <tissue evidence="17">Mantle</tissue>
    </source>
</reference>
<feature type="transmembrane region" description="Helical" evidence="14">
    <location>
        <begin position="327"/>
        <end position="349"/>
    </location>
</feature>
<comment type="similarity">
    <text evidence="2">Belongs to the G-protein coupled receptor 2 family.</text>
</comment>
<dbReference type="SUPFAM" id="SSF81321">
    <property type="entry name" value="Family A G protein-coupled receptor-like"/>
    <property type="match status" value="1"/>
</dbReference>
<evidence type="ECO:0000256" key="3">
    <source>
        <dbReference type="ARBA" id="ARBA00022475"/>
    </source>
</evidence>
<dbReference type="PROSITE" id="PS00649">
    <property type="entry name" value="G_PROTEIN_RECEP_F2_1"/>
    <property type="match status" value="1"/>
</dbReference>
<dbReference type="Pfam" id="PF00002">
    <property type="entry name" value="7tm_2"/>
    <property type="match status" value="1"/>
</dbReference>
<evidence type="ECO:0000256" key="9">
    <source>
        <dbReference type="ARBA" id="ARBA00023157"/>
    </source>
</evidence>
<evidence type="ECO:0000256" key="1">
    <source>
        <dbReference type="ARBA" id="ARBA00004651"/>
    </source>
</evidence>
<dbReference type="Gene3D" id="1.20.1070.10">
    <property type="entry name" value="Rhodopsin 7-helix transmembrane proteins"/>
    <property type="match status" value="1"/>
</dbReference>
<gene>
    <name evidence="17" type="ORF">CHS0354_019793</name>
</gene>
<comment type="caution">
    <text evidence="17">The sequence shown here is derived from an EMBL/GenBank/DDBJ whole genome shotgun (WGS) entry which is preliminary data.</text>
</comment>
<feature type="transmembrane region" description="Helical" evidence="14">
    <location>
        <begin position="102"/>
        <end position="125"/>
    </location>
</feature>
<reference evidence="17" key="2">
    <citation type="journal article" date="2021" name="Genome Biol. Evol.">
        <title>Developing a high-quality reference genome for a parasitic bivalve with doubly uniparental inheritance (Bivalvia: Unionida).</title>
        <authorList>
            <person name="Smith C.H."/>
        </authorList>
    </citation>
    <scope>NUCLEOTIDE SEQUENCE</scope>
    <source>
        <strain evidence="17">CHS0354</strain>
        <tissue evidence="17">Mantle</tissue>
    </source>
</reference>
<dbReference type="InterPro" id="IPR000832">
    <property type="entry name" value="GPCR_2_secretin-like"/>
</dbReference>
<keyword evidence="8 14" id="KW-0472">Membrane</keyword>
<keyword evidence="11" id="KW-0325">Glycoprotein</keyword>
<dbReference type="Proteomes" id="UP001195483">
    <property type="component" value="Unassembled WGS sequence"/>
</dbReference>
<dbReference type="GO" id="GO:0008528">
    <property type="term" value="F:G protein-coupled peptide receptor activity"/>
    <property type="evidence" value="ECO:0007669"/>
    <property type="project" value="TreeGrafter"/>
</dbReference>
<feature type="transmembrane region" description="Helical" evidence="14">
    <location>
        <begin position="298"/>
        <end position="315"/>
    </location>
</feature>
<feature type="transmembrane region" description="Helical" evidence="14">
    <location>
        <begin position="209"/>
        <end position="230"/>
    </location>
</feature>
<evidence type="ECO:0000256" key="4">
    <source>
        <dbReference type="ARBA" id="ARBA00022692"/>
    </source>
</evidence>
<keyword evidence="3" id="KW-1003">Cell membrane</keyword>
<dbReference type="PRINTS" id="PR01279">
    <property type="entry name" value="CRFRECEPTOR"/>
</dbReference>
<dbReference type="InterPro" id="IPR003051">
    <property type="entry name" value="GPCR_2_CRF_rcpt"/>
</dbReference>
<feature type="transmembrane region" description="Helical" evidence="14">
    <location>
        <begin position="250"/>
        <end position="278"/>
    </location>
</feature>
<keyword evidence="7" id="KW-0297">G-protein coupled receptor</keyword>
<evidence type="ECO:0000256" key="6">
    <source>
        <dbReference type="ARBA" id="ARBA00022989"/>
    </source>
</evidence>
<feature type="domain" description="G-protein coupled receptors family 2 profile 2" evidence="16">
    <location>
        <begin position="100"/>
        <end position="350"/>
    </location>
</feature>
<dbReference type="InterPro" id="IPR036445">
    <property type="entry name" value="GPCR_2_extracell_dom_sf"/>
</dbReference>
<dbReference type="PANTHER" id="PTHR45620">
    <property type="entry name" value="PDF RECEPTOR-LIKE PROTEIN-RELATED"/>
    <property type="match status" value="1"/>
</dbReference>
<feature type="transmembrane region" description="Helical" evidence="14">
    <location>
        <begin position="184"/>
        <end position="202"/>
    </location>
</feature>
<evidence type="ECO:0000313" key="18">
    <source>
        <dbReference type="Proteomes" id="UP001195483"/>
    </source>
</evidence>
<evidence type="ECO:0000256" key="10">
    <source>
        <dbReference type="ARBA" id="ARBA00023170"/>
    </source>
</evidence>
<proteinExistence type="inferred from homology"/>
<evidence type="ECO:0000256" key="5">
    <source>
        <dbReference type="ARBA" id="ARBA00022729"/>
    </source>
</evidence>
<dbReference type="PROSITE" id="PS50227">
    <property type="entry name" value="G_PROTEIN_RECEP_F2_3"/>
    <property type="match status" value="1"/>
</dbReference>
<dbReference type="SMART" id="SM00008">
    <property type="entry name" value="HormR"/>
    <property type="match status" value="1"/>
</dbReference>
<evidence type="ECO:0000259" key="16">
    <source>
        <dbReference type="PROSITE" id="PS50261"/>
    </source>
</evidence>
<evidence type="ECO:0000256" key="2">
    <source>
        <dbReference type="ARBA" id="ARBA00005314"/>
    </source>
</evidence>
<dbReference type="AlphaFoldDB" id="A0AAE0VSZ3"/>
<evidence type="ECO:0000256" key="13">
    <source>
        <dbReference type="SAM" id="MobiDB-lite"/>
    </source>
</evidence>
<organism evidence="17 18">
    <name type="scientific">Potamilus streckersoni</name>
    <dbReference type="NCBI Taxonomy" id="2493646"/>
    <lineage>
        <taxon>Eukaryota</taxon>
        <taxon>Metazoa</taxon>
        <taxon>Spiralia</taxon>
        <taxon>Lophotrochozoa</taxon>
        <taxon>Mollusca</taxon>
        <taxon>Bivalvia</taxon>
        <taxon>Autobranchia</taxon>
        <taxon>Heteroconchia</taxon>
        <taxon>Palaeoheterodonta</taxon>
        <taxon>Unionida</taxon>
        <taxon>Unionoidea</taxon>
        <taxon>Unionidae</taxon>
        <taxon>Ambleminae</taxon>
        <taxon>Lampsilini</taxon>
        <taxon>Potamilus</taxon>
    </lineage>
</organism>
<dbReference type="PROSITE" id="PS00650">
    <property type="entry name" value="G_PROTEIN_RECEP_F2_2"/>
    <property type="match status" value="1"/>
</dbReference>
<dbReference type="PROSITE" id="PS50261">
    <property type="entry name" value="G_PROTEIN_RECEP_F2_4"/>
    <property type="match status" value="1"/>
</dbReference>
<dbReference type="InterPro" id="IPR050332">
    <property type="entry name" value="GPCR_2"/>
</dbReference>
<dbReference type="Gene3D" id="4.10.1240.10">
    <property type="entry name" value="GPCR, family 2, extracellular hormone receptor domain"/>
    <property type="match status" value="1"/>
</dbReference>
<dbReference type="GO" id="GO:0007166">
    <property type="term" value="P:cell surface receptor signaling pathway"/>
    <property type="evidence" value="ECO:0007669"/>
    <property type="project" value="InterPro"/>
</dbReference>
<evidence type="ECO:0000313" key="17">
    <source>
        <dbReference type="EMBL" id="KAK3587895.1"/>
    </source>
</evidence>
<evidence type="ECO:0000259" key="15">
    <source>
        <dbReference type="PROSITE" id="PS50227"/>
    </source>
</evidence>
<dbReference type="CDD" id="cd15264">
    <property type="entry name" value="7tmB1_CRF-R"/>
    <property type="match status" value="1"/>
</dbReference>
<dbReference type="InterPro" id="IPR017981">
    <property type="entry name" value="GPCR_2-like_7TM"/>
</dbReference>
<dbReference type="InterPro" id="IPR001879">
    <property type="entry name" value="GPCR_2_extracellular_dom"/>
</dbReference>
<feature type="region of interest" description="Disordered" evidence="13">
    <location>
        <begin position="414"/>
        <end position="433"/>
    </location>
</feature>
<dbReference type="GO" id="GO:0005886">
    <property type="term" value="C:plasma membrane"/>
    <property type="evidence" value="ECO:0007669"/>
    <property type="project" value="UniProtKB-SubCell"/>
</dbReference>
<dbReference type="GO" id="GO:0017046">
    <property type="term" value="F:peptide hormone binding"/>
    <property type="evidence" value="ECO:0007669"/>
    <property type="project" value="TreeGrafter"/>
</dbReference>
<protein>
    <submittedName>
        <fullName evidence="17">Uncharacterized protein</fullName>
    </submittedName>
</protein>
<evidence type="ECO:0000256" key="8">
    <source>
        <dbReference type="ARBA" id="ARBA00023136"/>
    </source>
</evidence>
<keyword evidence="10" id="KW-0675">Receptor</keyword>
<comment type="subcellular location">
    <subcellularLocation>
        <location evidence="1">Cell membrane</location>
        <topology evidence="1">Multi-pass membrane protein</topology>
    </subcellularLocation>
</comment>
<evidence type="ECO:0000256" key="11">
    <source>
        <dbReference type="ARBA" id="ARBA00023180"/>
    </source>
</evidence>
<reference evidence="17" key="1">
    <citation type="journal article" date="2021" name="Genome Biol. Evol.">
        <title>A High-Quality Reference Genome for a Parasitic Bivalve with Doubly Uniparental Inheritance (Bivalvia: Unionida).</title>
        <authorList>
            <person name="Smith C.H."/>
        </authorList>
    </citation>
    <scope>NUCLEOTIDE SEQUENCE</scope>
    <source>
        <strain evidence="17">CHS0354</strain>
    </source>
</reference>
<evidence type="ECO:0000256" key="14">
    <source>
        <dbReference type="SAM" id="Phobius"/>
    </source>
</evidence>
<dbReference type="Pfam" id="PF02793">
    <property type="entry name" value="HRM"/>
    <property type="match status" value="1"/>
</dbReference>
<feature type="domain" description="G-protein coupled receptors family 2 profile 1" evidence="15">
    <location>
        <begin position="2"/>
        <end position="80"/>
    </location>
</feature>
<accession>A0AAE0VSZ3</accession>
<dbReference type="PANTHER" id="PTHR45620:SF15">
    <property type="entry name" value="DIURETIC HORMONE 44 RECEPTOR 1-RELATED"/>
    <property type="match status" value="1"/>
</dbReference>
<name>A0AAE0VSZ3_9BIVA</name>
<keyword evidence="4 14" id="KW-0812">Transmembrane</keyword>
<dbReference type="InterPro" id="IPR017983">
    <property type="entry name" value="GPCR_2_secretin-like_CS"/>
</dbReference>
<dbReference type="PRINTS" id="PR00249">
    <property type="entry name" value="GPCRSECRETIN"/>
</dbReference>
<keyword evidence="6 14" id="KW-1133">Transmembrane helix</keyword>
<dbReference type="SUPFAM" id="SSF111418">
    <property type="entry name" value="Hormone receptor domain"/>
    <property type="match status" value="1"/>
</dbReference>
<evidence type="ECO:0000256" key="7">
    <source>
        <dbReference type="ARBA" id="ARBA00023040"/>
    </source>
</evidence>
<keyword evidence="12" id="KW-0807">Transducer</keyword>
<dbReference type="GO" id="GO:0007188">
    <property type="term" value="P:adenylate cyclase-modulating G protein-coupled receptor signaling pathway"/>
    <property type="evidence" value="ECO:0007669"/>
    <property type="project" value="TreeGrafter"/>
</dbReference>
<keyword evidence="5" id="KW-0732">Signal</keyword>
<feature type="transmembrane region" description="Helical" evidence="14">
    <location>
        <begin position="134"/>
        <end position="153"/>
    </location>
</feature>
<evidence type="ECO:0000256" key="12">
    <source>
        <dbReference type="ARBA" id="ARBA00023224"/>
    </source>
</evidence>
<keyword evidence="18" id="KW-1185">Reference proteome</keyword>